<evidence type="ECO:0000313" key="3">
    <source>
        <dbReference type="Proteomes" id="UP000215914"/>
    </source>
</evidence>
<accession>A0A9K3HJN3</accession>
<comment type="caution">
    <text evidence="2">The sequence shown here is derived from an EMBL/GenBank/DDBJ whole genome shotgun (WGS) entry which is preliminary data.</text>
</comment>
<dbReference type="Gramene" id="mRNA:HanXRQr2_Chr12g0561561">
    <property type="protein sequence ID" value="CDS:HanXRQr2_Chr12g0561561.1"/>
    <property type="gene ID" value="HanXRQr2_Chr12g0561561"/>
</dbReference>
<keyword evidence="3" id="KW-1185">Reference proteome</keyword>
<proteinExistence type="predicted"/>
<feature type="chain" id="PRO_5039948416" evidence="1">
    <location>
        <begin position="17"/>
        <end position="63"/>
    </location>
</feature>
<evidence type="ECO:0000313" key="2">
    <source>
        <dbReference type="EMBL" id="KAF5779609.1"/>
    </source>
</evidence>
<dbReference type="Proteomes" id="UP000215914">
    <property type="component" value="Unassembled WGS sequence"/>
</dbReference>
<gene>
    <name evidence="2" type="ORF">HanXRQr2_Chr12g0561561</name>
</gene>
<evidence type="ECO:0000256" key="1">
    <source>
        <dbReference type="SAM" id="SignalP"/>
    </source>
</evidence>
<reference evidence="2" key="2">
    <citation type="submission" date="2020-06" db="EMBL/GenBank/DDBJ databases">
        <title>Helianthus annuus Genome sequencing and assembly Release 2.</title>
        <authorList>
            <person name="Gouzy J."/>
            <person name="Langlade N."/>
            <person name="Munos S."/>
        </authorList>
    </citation>
    <scope>NUCLEOTIDE SEQUENCE</scope>
    <source>
        <tissue evidence="2">Leaves</tissue>
    </source>
</reference>
<dbReference type="AlphaFoldDB" id="A0A9K3HJN3"/>
<reference evidence="2" key="1">
    <citation type="journal article" date="2017" name="Nature">
        <title>The sunflower genome provides insights into oil metabolism, flowering and Asterid evolution.</title>
        <authorList>
            <person name="Badouin H."/>
            <person name="Gouzy J."/>
            <person name="Grassa C.J."/>
            <person name="Murat F."/>
            <person name="Staton S.E."/>
            <person name="Cottret L."/>
            <person name="Lelandais-Briere C."/>
            <person name="Owens G.L."/>
            <person name="Carrere S."/>
            <person name="Mayjonade B."/>
            <person name="Legrand L."/>
            <person name="Gill N."/>
            <person name="Kane N.C."/>
            <person name="Bowers J.E."/>
            <person name="Hubner S."/>
            <person name="Bellec A."/>
            <person name="Berard A."/>
            <person name="Berges H."/>
            <person name="Blanchet N."/>
            <person name="Boniface M.C."/>
            <person name="Brunel D."/>
            <person name="Catrice O."/>
            <person name="Chaidir N."/>
            <person name="Claudel C."/>
            <person name="Donnadieu C."/>
            <person name="Faraut T."/>
            <person name="Fievet G."/>
            <person name="Helmstetter N."/>
            <person name="King M."/>
            <person name="Knapp S.J."/>
            <person name="Lai Z."/>
            <person name="Le Paslier M.C."/>
            <person name="Lippi Y."/>
            <person name="Lorenzon L."/>
            <person name="Mandel J.R."/>
            <person name="Marage G."/>
            <person name="Marchand G."/>
            <person name="Marquand E."/>
            <person name="Bret-Mestries E."/>
            <person name="Morien E."/>
            <person name="Nambeesan S."/>
            <person name="Nguyen T."/>
            <person name="Pegot-Espagnet P."/>
            <person name="Pouilly N."/>
            <person name="Raftis F."/>
            <person name="Sallet E."/>
            <person name="Schiex T."/>
            <person name="Thomas J."/>
            <person name="Vandecasteele C."/>
            <person name="Vares D."/>
            <person name="Vear F."/>
            <person name="Vautrin S."/>
            <person name="Crespi M."/>
            <person name="Mangin B."/>
            <person name="Burke J.M."/>
            <person name="Salse J."/>
            <person name="Munos S."/>
            <person name="Vincourt P."/>
            <person name="Rieseberg L.H."/>
            <person name="Langlade N.B."/>
        </authorList>
    </citation>
    <scope>NUCLEOTIDE SEQUENCE</scope>
    <source>
        <tissue evidence="2">Leaves</tissue>
    </source>
</reference>
<sequence>MVGVADVLILTSATVAFVGGRAAGRAPAWREMKNGRLDAQAGDEKWTTGCAATWRGLGLHFDP</sequence>
<name>A0A9K3HJN3_HELAN</name>
<feature type="signal peptide" evidence="1">
    <location>
        <begin position="1"/>
        <end position="16"/>
    </location>
</feature>
<protein>
    <submittedName>
        <fullName evidence="2">Uncharacterized protein</fullName>
    </submittedName>
</protein>
<dbReference type="EMBL" id="MNCJ02000327">
    <property type="protein sequence ID" value="KAF5779609.1"/>
    <property type="molecule type" value="Genomic_DNA"/>
</dbReference>
<organism evidence="2 3">
    <name type="scientific">Helianthus annuus</name>
    <name type="common">Common sunflower</name>
    <dbReference type="NCBI Taxonomy" id="4232"/>
    <lineage>
        <taxon>Eukaryota</taxon>
        <taxon>Viridiplantae</taxon>
        <taxon>Streptophyta</taxon>
        <taxon>Embryophyta</taxon>
        <taxon>Tracheophyta</taxon>
        <taxon>Spermatophyta</taxon>
        <taxon>Magnoliopsida</taxon>
        <taxon>eudicotyledons</taxon>
        <taxon>Gunneridae</taxon>
        <taxon>Pentapetalae</taxon>
        <taxon>asterids</taxon>
        <taxon>campanulids</taxon>
        <taxon>Asterales</taxon>
        <taxon>Asteraceae</taxon>
        <taxon>Asteroideae</taxon>
        <taxon>Heliantheae alliance</taxon>
        <taxon>Heliantheae</taxon>
        <taxon>Helianthus</taxon>
    </lineage>
</organism>
<keyword evidence="1" id="KW-0732">Signal</keyword>